<dbReference type="EMBL" id="QGEG01000001">
    <property type="protein sequence ID" value="PWL39719.1"/>
    <property type="molecule type" value="Genomic_DNA"/>
</dbReference>
<dbReference type="OrthoDB" id="8584394at2"/>
<comment type="caution">
    <text evidence="2">The sequence shown here is derived from an EMBL/GenBank/DDBJ whole genome shotgun (WGS) entry which is preliminary data.</text>
</comment>
<evidence type="ECO:0000313" key="3">
    <source>
        <dbReference type="Proteomes" id="UP000245762"/>
    </source>
</evidence>
<feature type="domain" description="SMP-30/Gluconolactonase/LRE-like region" evidence="1">
    <location>
        <begin position="48"/>
        <end position="214"/>
    </location>
</feature>
<evidence type="ECO:0000313" key="2">
    <source>
        <dbReference type="EMBL" id="PWL39719.1"/>
    </source>
</evidence>
<name>A0A316L476_9FLAO</name>
<dbReference type="Pfam" id="PF08450">
    <property type="entry name" value="SGL"/>
    <property type="match status" value="1"/>
</dbReference>
<organism evidence="2 3">
    <name type="scientific">Flagellimonas aquimarina</name>
    <dbReference type="NCBI Taxonomy" id="2201895"/>
    <lineage>
        <taxon>Bacteria</taxon>
        <taxon>Pseudomonadati</taxon>
        <taxon>Bacteroidota</taxon>
        <taxon>Flavobacteriia</taxon>
        <taxon>Flavobacteriales</taxon>
        <taxon>Flavobacteriaceae</taxon>
        <taxon>Flagellimonas</taxon>
    </lineage>
</organism>
<protein>
    <recommendedName>
        <fullName evidence="1">SMP-30/Gluconolactonase/LRE-like region domain-containing protein</fullName>
    </recommendedName>
</protein>
<gene>
    <name evidence="2" type="ORF">DKG77_02505</name>
</gene>
<keyword evidence="3" id="KW-1185">Reference proteome</keyword>
<dbReference type="InterPro" id="IPR013658">
    <property type="entry name" value="SGL"/>
</dbReference>
<dbReference type="InterPro" id="IPR011042">
    <property type="entry name" value="6-blade_b-propeller_TolB-like"/>
</dbReference>
<proteinExistence type="predicted"/>
<sequence length="325" mass="36640">MKTYALCSLLERSKIRAYHTALFFALSVCSGHSQSSSVELKFEKNLIPEGIAVDAKSEKVYLNSLTLNKIVCSNLDGGNPEDFLKENVYDYLSGFGMTIKGNTLFALGNSLPKENNASILLLLDITSGDLIESYKLNNSEFIYLNDIAISSLGDVYITDSESNNIYTVNNSTDDLEVFFSSDEIKHSNGIAISKDDKHLYFASYTNGIRILDIATKKLVNQPNDHKGIDGMKFYKNSLIGMVNARRDASENGVYRFYLNEELSEIVRKEKLMDFRRSSDIPTTFDLIEDTMYFVADSQMDILDQQTNTIIDASKLENYRLIVQKL</sequence>
<evidence type="ECO:0000259" key="1">
    <source>
        <dbReference type="Pfam" id="PF08450"/>
    </source>
</evidence>
<dbReference type="Gene3D" id="2.120.10.30">
    <property type="entry name" value="TolB, C-terminal domain"/>
    <property type="match status" value="1"/>
</dbReference>
<accession>A0A316L476</accession>
<dbReference type="Proteomes" id="UP000245762">
    <property type="component" value="Unassembled WGS sequence"/>
</dbReference>
<reference evidence="2 3" key="1">
    <citation type="submission" date="2018-05" db="EMBL/GenBank/DDBJ databases">
        <title>Complete genome sequence of Flagellimonas aquimarina ECD12 isolated from seaweed Ecklonia cava.</title>
        <authorList>
            <person name="Choi S."/>
            <person name="Seong C."/>
        </authorList>
    </citation>
    <scope>NUCLEOTIDE SEQUENCE [LARGE SCALE GENOMIC DNA]</scope>
    <source>
        <strain evidence="2 3">ECD12</strain>
    </source>
</reference>
<dbReference type="RefSeq" id="WP_109659862.1">
    <property type="nucleotide sequence ID" value="NZ_QGEG01000001.1"/>
</dbReference>
<dbReference type="SUPFAM" id="SSF63829">
    <property type="entry name" value="Calcium-dependent phosphotriesterase"/>
    <property type="match status" value="1"/>
</dbReference>
<dbReference type="AlphaFoldDB" id="A0A316L476"/>